<dbReference type="AlphaFoldDB" id="A0A2W5EID5"/>
<gene>
    <name evidence="1" type="ORF">DI598_15175</name>
</gene>
<dbReference type="Proteomes" id="UP000249645">
    <property type="component" value="Unassembled WGS sequence"/>
</dbReference>
<comment type="caution">
    <text evidence="1">The sequence shown here is derived from an EMBL/GenBank/DDBJ whole genome shotgun (WGS) entry which is preliminary data.</text>
</comment>
<name>A0A2W5EID5_9SPHI</name>
<evidence type="ECO:0000313" key="2">
    <source>
        <dbReference type="Proteomes" id="UP000249645"/>
    </source>
</evidence>
<organism evidence="1 2">
    <name type="scientific">Pseudopedobacter saltans</name>
    <dbReference type="NCBI Taxonomy" id="151895"/>
    <lineage>
        <taxon>Bacteria</taxon>
        <taxon>Pseudomonadati</taxon>
        <taxon>Bacteroidota</taxon>
        <taxon>Sphingobacteriia</taxon>
        <taxon>Sphingobacteriales</taxon>
        <taxon>Sphingobacteriaceae</taxon>
        <taxon>Pseudopedobacter</taxon>
    </lineage>
</organism>
<sequence length="120" mass="13536">MTLIPGSCAALAPKLDASTQVCIGENSFDDYESIWEMLLTDVLEQKDVQYQSDDFPISAHLSAKNAFNNNAKLLFLAPTLPENTICDNQIDILHKHNTLLSDSKNAFAQYYDYLFRLTPF</sequence>
<accession>A0A2W5EID5</accession>
<proteinExistence type="predicted"/>
<reference evidence="1 2" key="1">
    <citation type="submission" date="2017-11" db="EMBL/GenBank/DDBJ databases">
        <title>Infants hospitalized years apart are colonized by the same room-sourced microbial strains.</title>
        <authorList>
            <person name="Brooks B."/>
            <person name="Olm M.R."/>
            <person name="Firek B.A."/>
            <person name="Baker R."/>
            <person name="Thomas B.C."/>
            <person name="Morowitz M.J."/>
            <person name="Banfield J.F."/>
        </authorList>
    </citation>
    <scope>NUCLEOTIDE SEQUENCE [LARGE SCALE GENOMIC DNA]</scope>
    <source>
        <strain evidence="1">S2_009_000_R2_76</strain>
    </source>
</reference>
<dbReference type="EMBL" id="QFOI01000345">
    <property type="protein sequence ID" value="PZP43911.1"/>
    <property type="molecule type" value="Genomic_DNA"/>
</dbReference>
<evidence type="ECO:0000313" key="1">
    <source>
        <dbReference type="EMBL" id="PZP43911.1"/>
    </source>
</evidence>
<protein>
    <submittedName>
        <fullName evidence="1">Uncharacterized protein</fullName>
    </submittedName>
</protein>